<comment type="caution">
    <text evidence="5">The sequence shown here is derived from an EMBL/GenBank/DDBJ whole genome shotgun (WGS) entry which is preliminary data.</text>
</comment>
<protein>
    <recommendedName>
        <fullName evidence="3">F-box domain-containing protein</fullName>
    </recommendedName>
</protein>
<dbReference type="Proteomes" id="UP000663852">
    <property type="component" value="Unassembled WGS sequence"/>
</dbReference>
<evidence type="ECO:0000259" key="3">
    <source>
        <dbReference type="PROSITE" id="PS50181"/>
    </source>
</evidence>
<organism evidence="5 7">
    <name type="scientific">Adineta ricciae</name>
    <name type="common">Rotifer</name>
    <dbReference type="NCBI Taxonomy" id="249248"/>
    <lineage>
        <taxon>Eukaryota</taxon>
        <taxon>Metazoa</taxon>
        <taxon>Spiralia</taxon>
        <taxon>Gnathifera</taxon>
        <taxon>Rotifera</taxon>
        <taxon>Eurotatoria</taxon>
        <taxon>Bdelloidea</taxon>
        <taxon>Adinetida</taxon>
        <taxon>Adinetidae</taxon>
        <taxon>Adineta</taxon>
    </lineage>
</organism>
<keyword evidence="2" id="KW-0833">Ubl conjugation pathway</keyword>
<evidence type="ECO:0000256" key="1">
    <source>
        <dbReference type="ARBA" id="ARBA00022737"/>
    </source>
</evidence>
<reference evidence="5" key="1">
    <citation type="submission" date="2021-02" db="EMBL/GenBank/DDBJ databases">
        <authorList>
            <person name="Nowell W R."/>
        </authorList>
    </citation>
    <scope>NUCLEOTIDE SEQUENCE</scope>
</reference>
<dbReference type="SMART" id="SM00368">
    <property type="entry name" value="LRR_RI"/>
    <property type="match status" value="14"/>
</dbReference>
<dbReference type="InterPro" id="IPR006553">
    <property type="entry name" value="Leu-rich_rpt_Cys-con_subtyp"/>
</dbReference>
<evidence type="ECO:0000313" key="5">
    <source>
        <dbReference type="EMBL" id="CAF1418508.1"/>
    </source>
</evidence>
<name>A0A815M9E6_ADIRI</name>
<dbReference type="PROSITE" id="PS50181">
    <property type="entry name" value="FBOX"/>
    <property type="match status" value="1"/>
</dbReference>
<dbReference type="InterPro" id="IPR052201">
    <property type="entry name" value="LRR-containing_regulator"/>
</dbReference>
<dbReference type="InterPro" id="IPR036047">
    <property type="entry name" value="F-box-like_dom_sf"/>
</dbReference>
<dbReference type="InterPro" id="IPR032675">
    <property type="entry name" value="LRR_dom_sf"/>
</dbReference>
<evidence type="ECO:0000256" key="2">
    <source>
        <dbReference type="ARBA" id="ARBA00022786"/>
    </source>
</evidence>
<dbReference type="PANTHER" id="PTHR24111">
    <property type="entry name" value="LEUCINE-RICH REPEAT-CONTAINING PROTEIN 34"/>
    <property type="match status" value="1"/>
</dbReference>
<proteinExistence type="predicted"/>
<evidence type="ECO:0000313" key="7">
    <source>
        <dbReference type="Proteomes" id="UP000663852"/>
    </source>
</evidence>
<dbReference type="PANTHER" id="PTHR24111:SF0">
    <property type="entry name" value="LEUCINE-RICH REPEAT-CONTAINING PROTEIN"/>
    <property type="match status" value="1"/>
</dbReference>
<dbReference type="InterPro" id="IPR001611">
    <property type="entry name" value="Leu-rich_rpt"/>
</dbReference>
<dbReference type="SMART" id="SM00367">
    <property type="entry name" value="LRR_CC"/>
    <property type="match status" value="6"/>
</dbReference>
<dbReference type="EMBL" id="CAJNOR010000424">
    <property type="protein sequence ID" value="CAF0910371.1"/>
    <property type="molecule type" value="Genomic_DNA"/>
</dbReference>
<dbReference type="SUPFAM" id="SSF81383">
    <property type="entry name" value="F-box domain"/>
    <property type="match status" value="1"/>
</dbReference>
<dbReference type="CDD" id="cd09917">
    <property type="entry name" value="F-box_SF"/>
    <property type="match status" value="1"/>
</dbReference>
<dbReference type="Gene3D" id="3.80.10.10">
    <property type="entry name" value="Ribonuclease Inhibitor"/>
    <property type="match status" value="6"/>
</dbReference>
<evidence type="ECO:0000313" key="4">
    <source>
        <dbReference type="EMBL" id="CAF0910371.1"/>
    </source>
</evidence>
<dbReference type="SMART" id="SM00365">
    <property type="entry name" value="LRR_SD22"/>
    <property type="match status" value="5"/>
</dbReference>
<evidence type="ECO:0000313" key="6">
    <source>
        <dbReference type="Proteomes" id="UP000663828"/>
    </source>
</evidence>
<feature type="domain" description="F-box" evidence="3">
    <location>
        <begin position="3"/>
        <end position="51"/>
    </location>
</feature>
<dbReference type="OrthoDB" id="272549at2759"/>
<dbReference type="Pfam" id="PF00646">
    <property type="entry name" value="F-box"/>
    <property type="match status" value="1"/>
</dbReference>
<dbReference type="Pfam" id="PF13516">
    <property type="entry name" value="LRR_6"/>
    <property type="match status" value="12"/>
</dbReference>
<dbReference type="SUPFAM" id="SSF52047">
    <property type="entry name" value="RNI-like"/>
    <property type="match status" value="3"/>
</dbReference>
<sequence length="868" mass="99475">MSTQNLLLLPVEIVHLIFDNLDVQDIIYSIRRVSKHFYHITNSYNRYQLNMCSLKASTIKLLSHRICPEQIISLIVNKYYDLNQIDLPRSISGTRGSIYDMSKFINLQSLTLINVNENDTQKFFEHISLCQHIVRLTIEGFIVTDHTIFRLKNLFNTNQSIKSLILRQVKLSNGERKHLKNLFGVGQVLKSLSFVPEPIEDIGSIFLSNALQDKQVTLTTLNLQMNSIRNTGTKYLSDALKINKTIRVLNLQKNGIENEGVFYLADALQNNQTLVVLDLRYNLIEDSAIDYLSYTLADSTKLRRLELDGNLNRKRLHIGHLISIKYDPLLATLDLSRCEIDDDKIQQVALFLRTNLTLKCLDLSHNLITNFGAHRLGEALSNNKTLVKLNLKRNIGRDCVAVAVAISIRNSQESNLNLSGEEITNSGMKYIANEFFNNQTLKHLDLSYNEIGDRGILYLALVLRNNRTLMKLNLFGNCIGDKGIEYLIENLQFNTTLLILNIGGNPIENMSYRFALLTAPEYGWNRTGTVGEEYFRRAFQNNSTNEIIKFDHSHLNDNDIYHLSILLQSTNVKILDLSFNEITDQSVKYLVDILRNNRKLITLDLRYNQIGEQGAEYLYGVFREHPLNKLQLDGNQNDFVTLVRIAISLRNDRVQNALLISNINLSISKRSEMIFKEIQNKLTLVRIDFNGNYLGDRGIQYLTNALQNHQKLNHLSLNNNEIGVQGIRYLTDMIQYQRLTSLELVGNYFGDEGMRYLSKVLYKHTTLIHVNLRDNQITDQGIKYLAEVLSTNQVLKMVDLCSNDIGNDGMICLIDVLNARQSPPIIYVELKKFSSEIRSASKELQDNKILIIKYTVNIESRQPLSVSI</sequence>
<keyword evidence="6" id="KW-1185">Reference proteome</keyword>
<dbReference type="AlphaFoldDB" id="A0A815M9E6"/>
<dbReference type="EMBL" id="CAJNOJ010000364">
    <property type="protein sequence ID" value="CAF1418508.1"/>
    <property type="molecule type" value="Genomic_DNA"/>
</dbReference>
<keyword evidence="1" id="KW-0677">Repeat</keyword>
<dbReference type="Proteomes" id="UP000663828">
    <property type="component" value="Unassembled WGS sequence"/>
</dbReference>
<accession>A0A815M9E6</accession>
<dbReference type="InterPro" id="IPR001810">
    <property type="entry name" value="F-box_dom"/>
</dbReference>
<gene>
    <name evidence="5" type="ORF">EDS130_LOCUS37279</name>
    <name evidence="4" type="ORF">XAT740_LOCUS8502</name>
</gene>